<sequence length="57" mass="5986">MSNAKISKKARIVLSNSQVSAAIAKAIVASEMKSGVSGRNLSVTIDAEKKINVRLNS</sequence>
<dbReference type="AlphaFoldDB" id="A0A1N6FMX1"/>
<accession>A0A1N6FMX1</accession>
<reference evidence="2" key="1">
    <citation type="submission" date="2016-11" db="EMBL/GenBank/DDBJ databases">
        <authorList>
            <person name="Varghese N."/>
            <person name="Submissions S."/>
        </authorList>
    </citation>
    <scope>NUCLEOTIDE SEQUENCE [LARGE SCALE GENOMIC DNA]</scope>
    <source>
        <strain evidence="2">DSM 24787</strain>
    </source>
</reference>
<dbReference type="Proteomes" id="UP000185003">
    <property type="component" value="Unassembled WGS sequence"/>
</dbReference>
<protein>
    <submittedName>
        <fullName evidence="1">Uncharacterized protein</fullName>
    </submittedName>
</protein>
<dbReference type="EMBL" id="FSRA01000001">
    <property type="protein sequence ID" value="SIN96582.1"/>
    <property type="molecule type" value="Genomic_DNA"/>
</dbReference>
<evidence type="ECO:0000313" key="2">
    <source>
        <dbReference type="Proteomes" id="UP000185003"/>
    </source>
</evidence>
<proteinExistence type="predicted"/>
<gene>
    <name evidence="1" type="ORF">SAMN04488055_2308</name>
</gene>
<organism evidence="1 2">
    <name type="scientific">Chitinophaga niabensis</name>
    <dbReference type="NCBI Taxonomy" id="536979"/>
    <lineage>
        <taxon>Bacteria</taxon>
        <taxon>Pseudomonadati</taxon>
        <taxon>Bacteroidota</taxon>
        <taxon>Chitinophagia</taxon>
        <taxon>Chitinophagales</taxon>
        <taxon>Chitinophagaceae</taxon>
        <taxon>Chitinophaga</taxon>
    </lineage>
</organism>
<name>A0A1N6FMX1_9BACT</name>
<dbReference type="STRING" id="536979.SAMN04488055_2308"/>
<dbReference type="RefSeq" id="WP_159442255.1">
    <property type="nucleotide sequence ID" value="NZ_CP154260.1"/>
</dbReference>
<keyword evidence="2" id="KW-1185">Reference proteome</keyword>
<evidence type="ECO:0000313" key="1">
    <source>
        <dbReference type="EMBL" id="SIN96582.1"/>
    </source>
</evidence>